<dbReference type="Proteomes" id="UP001237642">
    <property type="component" value="Unassembled WGS sequence"/>
</dbReference>
<proteinExistence type="predicted"/>
<evidence type="ECO:0000313" key="2">
    <source>
        <dbReference type="Proteomes" id="UP001237642"/>
    </source>
</evidence>
<sequence length="115" mass="12626">MIIQIRVLTRRELYNVPFSYQGICQRVAYFGHLHGSTRLSTGIADGNGSDYLSDLSQLLVLTTLSARFPGFCSSVQRALASDLVSYEKPDIGLLRLVNNLGKVSSYIRGGGDCPR</sequence>
<reference evidence="1" key="1">
    <citation type="submission" date="2023-02" db="EMBL/GenBank/DDBJ databases">
        <title>Genome of toxic invasive species Heracleum sosnowskyi carries increased number of genes despite the absence of recent whole-genome duplications.</title>
        <authorList>
            <person name="Schelkunov M."/>
            <person name="Shtratnikova V."/>
            <person name="Makarenko M."/>
            <person name="Klepikova A."/>
            <person name="Omelchenko D."/>
            <person name="Novikova G."/>
            <person name="Obukhova E."/>
            <person name="Bogdanov V."/>
            <person name="Penin A."/>
            <person name="Logacheva M."/>
        </authorList>
    </citation>
    <scope>NUCLEOTIDE SEQUENCE</scope>
    <source>
        <strain evidence="1">Hsosn_3</strain>
        <tissue evidence="1">Leaf</tissue>
    </source>
</reference>
<organism evidence="1 2">
    <name type="scientific">Heracleum sosnowskyi</name>
    <dbReference type="NCBI Taxonomy" id="360622"/>
    <lineage>
        <taxon>Eukaryota</taxon>
        <taxon>Viridiplantae</taxon>
        <taxon>Streptophyta</taxon>
        <taxon>Embryophyta</taxon>
        <taxon>Tracheophyta</taxon>
        <taxon>Spermatophyta</taxon>
        <taxon>Magnoliopsida</taxon>
        <taxon>eudicotyledons</taxon>
        <taxon>Gunneridae</taxon>
        <taxon>Pentapetalae</taxon>
        <taxon>asterids</taxon>
        <taxon>campanulids</taxon>
        <taxon>Apiales</taxon>
        <taxon>Apiaceae</taxon>
        <taxon>Apioideae</taxon>
        <taxon>apioid superclade</taxon>
        <taxon>Tordylieae</taxon>
        <taxon>Tordyliinae</taxon>
        <taxon>Heracleum</taxon>
    </lineage>
</organism>
<accession>A0AAD8M2C1</accession>
<comment type="caution">
    <text evidence="1">The sequence shown here is derived from an EMBL/GenBank/DDBJ whole genome shotgun (WGS) entry which is preliminary data.</text>
</comment>
<protein>
    <submittedName>
        <fullName evidence="1">Uncharacterized protein</fullName>
    </submittedName>
</protein>
<reference evidence="1" key="2">
    <citation type="submission" date="2023-05" db="EMBL/GenBank/DDBJ databases">
        <authorList>
            <person name="Schelkunov M.I."/>
        </authorList>
    </citation>
    <scope>NUCLEOTIDE SEQUENCE</scope>
    <source>
        <strain evidence="1">Hsosn_3</strain>
        <tissue evidence="1">Leaf</tissue>
    </source>
</reference>
<evidence type="ECO:0000313" key="1">
    <source>
        <dbReference type="EMBL" id="KAK1358096.1"/>
    </source>
</evidence>
<gene>
    <name evidence="1" type="ORF">POM88_051352</name>
</gene>
<keyword evidence="2" id="KW-1185">Reference proteome</keyword>
<dbReference type="AlphaFoldDB" id="A0AAD8M2C1"/>
<dbReference type="EMBL" id="JAUIZM010000011">
    <property type="protein sequence ID" value="KAK1358096.1"/>
    <property type="molecule type" value="Genomic_DNA"/>
</dbReference>
<name>A0AAD8M2C1_9APIA</name>